<sequence>MISLRGHHLICLQFYRGEGYDKRFVENLEGVLMRAEGGEEILVVGGPDDICRSCPTLRDKECVSWPGADAEIRQMDAQAMGYLGVETGSKVRWQDIKARVMAVSREWLASFCKGCGWEEVCIEKKKNWGLV</sequence>
<dbReference type="InterPro" id="IPR009702">
    <property type="entry name" value="DUF1284"/>
</dbReference>
<dbReference type="OrthoDB" id="121064at2"/>
<dbReference type="RefSeq" id="WP_073162566.1">
    <property type="nucleotide sequence ID" value="NZ_FQUW01000005.1"/>
</dbReference>
<evidence type="ECO:0000313" key="2">
    <source>
        <dbReference type="Proteomes" id="UP000184196"/>
    </source>
</evidence>
<gene>
    <name evidence="1" type="ORF">SAMN02745218_00238</name>
</gene>
<evidence type="ECO:0000313" key="1">
    <source>
        <dbReference type="EMBL" id="SHE39856.1"/>
    </source>
</evidence>
<proteinExistence type="predicted"/>
<evidence type="ECO:0008006" key="3">
    <source>
        <dbReference type="Google" id="ProtNLM"/>
    </source>
</evidence>
<protein>
    <recommendedName>
        <fullName evidence="3">DUF1284 domain-containing protein</fullName>
    </recommendedName>
</protein>
<accession>A0A1M4T5S7</accession>
<dbReference type="Pfam" id="PF06935">
    <property type="entry name" value="DUF1284"/>
    <property type="match status" value="1"/>
</dbReference>
<dbReference type="Proteomes" id="UP000184196">
    <property type="component" value="Unassembled WGS sequence"/>
</dbReference>
<organism evidence="1 2">
    <name type="scientific">Desulfofundulus australicus DSM 11792</name>
    <dbReference type="NCBI Taxonomy" id="1121425"/>
    <lineage>
        <taxon>Bacteria</taxon>
        <taxon>Bacillati</taxon>
        <taxon>Bacillota</taxon>
        <taxon>Clostridia</taxon>
        <taxon>Eubacteriales</taxon>
        <taxon>Peptococcaceae</taxon>
        <taxon>Desulfofundulus</taxon>
    </lineage>
</organism>
<dbReference type="EMBL" id="FQUW01000005">
    <property type="protein sequence ID" value="SHE39856.1"/>
    <property type="molecule type" value="Genomic_DNA"/>
</dbReference>
<dbReference type="AlphaFoldDB" id="A0A1M4T5S7"/>
<reference evidence="2" key="1">
    <citation type="submission" date="2016-11" db="EMBL/GenBank/DDBJ databases">
        <authorList>
            <person name="Varghese N."/>
            <person name="Submissions S."/>
        </authorList>
    </citation>
    <scope>NUCLEOTIDE SEQUENCE [LARGE SCALE GENOMIC DNA]</scope>
    <source>
        <strain evidence="2">DSM 11792</strain>
    </source>
</reference>
<name>A0A1M4T5S7_9FIRM</name>
<keyword evidence="2" id="KW-1185">Reference proteome</keyword>